<protein>
    <submittedName>
        <fullName evidence="3">DMT family transporter</fullName>
    </submittedName>
</protein>
<keyword evidence="1" id="KW-0812">Transmembrane</keyword>
<keyword evidence="1" id="KW-1133">Transmembrane helix</keyword>
<dbReference type="InterPro" id="IPR000620">
    <property type="entry name" value="EamA_dom"/>
</dbReference>
<evidence type="ECO:0000259" key="2">
    <source>
        <dbReference type="Pfam" id="PF00892"/>
    </source>
</evidence>
<feature type="transmembrane region" description="Helical" evidence="1">
    <location>
        <begin position="159"/>
        <end position="179"/>
    </location>
</feature>
<feature type="transmembrane region" description="Helical" evidence="1">
    <location>
        <begin position="251"/>
        <end position="272"/>
    </location>
</feature>
<feature type="transmembrane region" description="Helical" evidence="1">
    <location>
        <begin position="102"/>
        <end position="122"/>
    </location>
</feature>
<name>A0AB35C0Y8_9GAMM</name>
<dbReference type="Proteomes" id="UP000680020">
    <property type="component" value="Unassembled WGS sequence"/>
</dbReference>
<proteinExistence type="predicted"/>
<dbReference type="Gene3D" id="1.10.3730.20">
    <property type="match status" value="1"/>
</dbReference>
<feature type="domain" description="EamA" evidence="2">
    <location>
        <begin position="10"/>
        <end position="146"/>
    </location>
</feature>
<gene>
    <name evidence="3" type="ORF">J7561_08610</name>
</gene>
<organism evidence="3 4">
    <name type="scientific">Wohlfahrtiimonas chitiniclastica</name>
    <dbReference type="NCBI Taxonomy" id="400946"/>
    <lineage>
        <taxon>Bacteria</taxon>
        <taxon>Pseudomonadati</taxon>
        <taxon>Pseudomonadota</taxon>
        <taxon>Gammaproteobacteria</taxon>
        <taxon>Cardiobacteriales</taxon>
        <taxon>Ignatzschineriaceae</taxon>
        <taxon>Wohlfahrtiimonas</taxon>
    </lineage>
</organism>
<dbReference type="Pfam" id="PF00892">
    <property type="entry name" value="EamA"/>
    <property type="match status" value="2"/>
</dbReference>
<dbReference type="EMBL" id="JAGIBU010000009">
    <property type="protein sequence ID" value="MBS7825262.1"/>
    <property type="molecule type" value="Genomic_DNA"/>
</dbReference>
<feature type="transmembrane region" description="Helical" evidence="1">
    <location>
        <begin position="191"/>
        <end position="209"/>
    </location>
</feature>
<comment type="caution">
    <text evidence="3">The sequence shown here is derived from an EMBL/GenBank/DDBJ whole genome shotgun (WGS) entry which is preliminary data.</text>
</comment>
<dbReference type="PANTHER" id="PTHR22911">
    <property type="entry name" value="ACYL-MALONYL CONDENSING ENZYME-RELATED"/>
    <property type="match status" value="1"/>
</dbReference>
<sequence length="313" mass="34580">MSTLIKSAKLGFFLSLFTAFIWGNVPIAIKEIMQSLDAPTLVWYRFVISLAILWPILAIKKSLPIQTIAKNPKSLLLLSVLTLGIIGNFVLFSASLSYTTPTVSQIVMQLSSVGLLFAGVIFFKERLSIVQMIGVSILISGLLLFFNRNLLEMISSFNAYAFGVILAALSAFSWVLFAMAQKVALKQFNSLQILFILNALGILFLMPFADFSAIFSLSTLQLCLLLYCGLNTVLGYGALAEAMRYWDVSKVSTIITLTPLFTLCFSELFATLWPNIFAHPNLNLLGYIGVFVVVFGAMFMVIGESMLKVLKRV</sequence>
<dbReference type="SUPFAM" id="SSF103481">
    <property type="entry name" value="Multidrug resistance efflux transporter EmrE"/>
    <property type="match status" value="2"/>
</dbReference>
<dbReference type="PANTHER" id="PTHR22911:SF134">
    <property type="entry name" value="DMT FAMILY TRANSPORTER"/>
    <property type="match status" value="1"/>
</dbReference>
<feature type="transmembrane region" description="Helical" evidence="1">
    <location>
        <begin position="41"/>
        <end position="63"/>
    </location>
</feature>
<dbReference type="GO" id="GO:0016020">
    <property type="term" value="C:membrane"/>
    <property type="evidence" value="ECO:0007669"/>
    <property type="project" value="InterPro"/>
</dbReference>
<reference evidence="3" key="1">
    <citation type="submission" date="2021-03" db="EMBL/GenBank/DDBJ databases">
        <title>Identification and antibiotic profiling of Wohlfahrtiimonas chitiniclastica, an underestimated human pathogen.</title>
        <authorList>
            <person name="Kopf A."/>
            <person name="Bunk B."/>
            <person name="Coldewey S."/>
            <person name="Gunzer F."/>
            <person name="Riedel T."/>
            <person name="Schroettner P."/>
        </authorList>
    </citation>
    <scope>NUCLEOTIDE SEQUENCE</scope>
    <source>
        <strain evidence="3">DSM 100917</strain>
    </source>
</reference>
<dbReference type="RefSeq" id="WP_213404242.1">
    <property type="nucleotide sequence ID" value="NZ_JAGIBT010000010.1"/>
</dbReference>
<feature type="transmembrane region" description="Helical" evidence="1">
    <location>
        <begin position="75"/>
        <end position="96"/>
    </location>
</feature>
<dbReference type="InterPro" id="IPR037185">
    <property type="entry name" value="EmrE-like"/>
</dbReference>
<evidence type="ECO:0000313" key="4">
    <source>
        <dbReference type="Proteomes" id="UP000680020"/>
    </source>
</evidence>
<feature type="domain" description="EamA" evidence="2">
    <location>
        <begin position="162"/>
        <end position="294"/>
    </location>
</feature>
<accession>A0AB35C0Y8</accession>
<dbReference type="AlphaFoldDB" id="A0AB35C0Y8"/>
<evidence type="ECO:0000256" key="1">
    <source>
        <dbReference type="SAM" id="Phobius"/>
    </source>
</evidence>
<evidence type="ECO:0000313" key="3">
    <source>
        <dbReference type="EMBL" id="MBS7825262.1"/>
    </source>
</evidence>
<feature type="transmembrane region" description="Helical" evidence="1">
    <location>
        <begin position="215"/>
        <end position="239"/>
    </location>
</feature>
<feature type="transmembrane region" description="Helical" evidence="1">
    <location>
        <begin position="12"/>
        <end position="29"/>
    </location>
</feature>
<feature type="transmembrane region" description="Helical" evidence="1">
    <location>
        <begin position="284"/>
        <end position="302"/>
    </location>
</feature>
<keyword evidence="1" id="KW-0472">Membrane</keyword>
<feature type="transmembrane region" description="Helical" evidence="1">
    <location>
        <begin position="129"/>
        <end position="147"/>
    </location>
</feature>